<reference evidence="3 4" key="1">
    <citation type="submission" date="2017-04" db="EMBL/GenBank/DDBJ databases">
        <title>Monoglobus pectinilyticus 14 draft genome.</title>
        <authorList>
            <person name="Kim C."/>
            <person name="Rosendale D.I."/>
            <person name="Kelly W.J."/>
            <person name="Tannock G.W."/>
            <person name="Patchett M.L."/>
            <person name="Jordens J.Z."/>
        </authorList>
    </citation>
    <scope>NUCLEOTIDE SEQUENCE [LARGE SCALE GENOMIC DNA]</scope>
    <source>
        <strain evidence="3 4">14</strain>
    </source>
</reference>
<proteinExistence type="predicted"/>
<organism evidence="3 4">
    <name type="scientific">Monoglobus pectinilyticus</name>
    <dbReference type="NCBI Taxonomy" id="1981510"/>
    <lineage>
        <taxon>Bacteria</taxon>
        <taxon>Bacillati</taxon>
        <taxon>Bacillota</taxon>
        <taxon>Clostridia</taxon>
        <taxon>Monoglobales</taxon>
        <taxon>Monoglobaceae</taxon>
        <taxon>Monoglobus</taxon>
    </lineage>
</organism>
<dbReference type="PANTHER" id="PTHR32329:SF2">
    <property type="entry name" value="BIFUNCTIONAL PROTEIN [INCLUDES 2-HYDROXYACYL-COA DEHYDRATASE (N-TER) AND ITS ACTIVATOR DOMAIN (C_TERM)"/>
    <property type="match status" value="1"/>
</dbReference>
<dbReference type="OrthoDB" id="9780120at2"/>
<dbReference type="KEGG" id="mpec:B9O19_00906"/>
<dbReference type="Proteomes" id="UP000235589">
    <property type="component" value="Chromosome"/>
</dbReference>
<feature type="compositionally biased region" description="Polar residues" evidence="1">
    <location>
        <begin position="396"/>
        <end position="407"/>
    </location>
</feature>
<dbReference type="PANTHER" id="PTHR32329">
    <property type="entry name" value="BIFUNCTIONAL PROTEIN [INCLUDES 2-HYDROXYACYL-COA DEHYDRATASE (N-TER) AND ITS ACTIVATOR DOMAIN (C_TERM)-RELATED"/>
    <property type="match status" value="1"/>
</dbReference>
<accession>A0A2K9P1G5</accession>
<gene>
    <name evidence="3" type="ORF">B9O19_00906</name>
</gene>
<dbReference type="InterPro" id="IPR010327">
    <property type="entry name" value="FldB/FldC_alpha/beta"/>
</dbReference>
<dbReference type="InterPro" id="IPR051805">
    <property type="entry name" value="Dehydratase_Activator_Redct"/>
</dbReference>
<dbReference type="Pfam" id="PF09989">
    <property type="entry name" value="DUF2229"/>
    <property type="match status" value="1"/>
</dbReference>
<dbReference type="EMBL" id="CP020991">
    <property type="protein sequence ID" value="AUO19080.1"/>
    <property type="molecule type" value="Genomic_DNA"/>
</dbReference>
<dbReference type="AlphaFoldDB" id="A0A2K9P1G5"/>
<evidence type="ECO:0000313" key="4">
    <source>
        <dbReference type="Proteomes" id="UP000235589"/>
    </source>
</evidence>
<dbReference type="RefSeq" id="WP_102365311.1">
    <property type="nucleotide sequence ID" value="NZ_CP020991.1"/>
</dbReference>
<feature type="region of interest" description="Disordered" evidence="1">
    <location>
        <begin position="381"/>
        <end position="407"/>
    </location>
</feature>
<dbReference type="GeneID" id="98062323"/>
<name>A0A2K9P1G5_9FIRM</name>
<sequence length="407" mass="46408">MKVSFPHMGCVTGYKKLMEKLGHEVVMPDPPSQKTMELGVKYSPEFICFPFKVMMGTYIECAERGAELIVSSGGNGPCRAGMYPDVHQKVLQELGFDTKVIVFDNMFNDFKAFYEIAMLVKNGTSNFKLLGIARFCYNLIKKMDKLEKKMKIMRAYEINQGDFSRTWKKIKNMFDKCDTYSEINKTYKKALRMFDSIPMRQVEESKRIRVGIVGEIYVIMEPTVNKNVEEILNSMGVEVENVQYISDWVEHNLIPKWLPFPKSHRIFKSSDKLAPINCGGHDKENMGWVMDFAKRGFDGVVHLMPFACLPELVNLGKFPAVSEELNIPIMSLSLDEQMGEAHVKTRLEAFTDLIRNKHFAKQKNTLNNVADSLENAAQSAARRVGTKVGEVKDNLKTSPTSPEYQTK</sequence>
<dbReference type="InterPro" id="IPR018709">
    <property type="entry name" value="CoA_activase_DUF2229"/>
</dbReference>
<dbReference type="Pfam" id="PF06050">
    <property type="entry name" value="HGD-D"/>
    <property type="match status" value="1"/>
</dbReference>
<evidence type="ECO:0000259" key="2">
    <source>
        <dbReference type="Pfam" id="PF09989"/>
    </source>
</evidence>
<evidence type="ECO:0000256" key="1">
    <source>
        <dbReference type="SAM" id="MobiDB-lite"/>
    </source>
</evidence>
<evidence type="ECO:0000313" key="3">
    <source>
        <dbReference type="EMBL" id="AUO19080.1"/>
    </source>
</evidence>
<feature type="domain" description="DUF2229" evidence="2">
    <location>
        <begin position="14"/>
        <end position="69"/>
    </location>
</feature>
<dbReference type="Gene3D" id="3.40.50.11900">
    <property type="match status" value="1"/>
</dbReference>
<protein>
    <submittedName>
        <fullName evidence="3">2-hydroxyglutaryl-CoA dehydratase</fullName>
    </submittedName>
</protein>
<keyword evidence="4" id="KW-1185">Reference proteome</keyword>